<comment type="catalytic activity">
    <reaction evidence="12 15">
        <text>Couples ATP hydrolysis with the unwinding of duplex DNA by translocating in the 3'-5' direction.</text>
        <dbReference type="EC" id="5.6.2.4"/>
    </reaction>
</comment>
<gene>
    <name evidence="18" type="ORF">COX41_03870</name>
</gene>
<dbReference type="Pfam" id="PF17191">
    <property type="entry name" value="RecG_wedge"/>
    <property type="match status" value="1"/>
</dbReference>
<evidence type="ECO:0000256" key="13">
    <source>
        <dbReference type="ARBA" id="ARBA00034808"/>
    </source>
</evidence>
<dbReference type="GO" id="GO:0016887">
    <property type="term" value="F:ATP hydrolysis activity"/>
    <property type="evidence" value="ECO:0007669"/>
    <property type="project" value="RHEA"/>
</dbReference>
<comment type="catalytic activity">
    <reaction evidence="14 15">
        <text>ATP + H2O = ADP + phosphate + H(+)</text>
        <dbReference type="Rhea" id="RHEA:13065"/>
        <dbReference type="ChEBI" id="CHEBI:15377"/>
        <dbReference type="ChEBI" id="CHEBI:15378"/>
        <dbReference type="ChEBI" id="CHEBI:30616"/>
        <dbReference type="ChEBI" id="CHEBI:43474"/>
        <dbReference type="ChEBI" id="CHEBI:456216"/>
        <dbReference type="EC" id="5.6.2.4"/>
    </reaction>
</comment>
<evidence type="ECO:0000256" key="6">
    <source>
        <dbReference type="ARBA" id="ARBA00022806"/>
    </source>
</evidence>
<dbReference type="Proteomes" id="UP000231292">
    <property type="component" value="Unassembled WGS sequence"/>
</dbReference>
<comment type="function">
    <text evidence="15">Plays a critical role in recombination and DNA repair. Helps process Holliday junction intermediates to mature products by catalyzing branch migration. Has replication fork regression activity, unwinds stalled or blocked replication forks to make a HJ that can be resolved. Has a DNA unwinding activity characteristic of a DNA helicase with 3'-5' polarity.</text>
</comment>
<dbReference type="InterPro" id="IPR027417">
    <property type="entry name" value="P-loop_NTPase"/>
</dbReference>
<sequence length="699" mass="78746">MFDMSNPQDVPIQYLKGIGPKRAKAFTNLGIYTILGLLYYFPRRYEDRTNLVTISDLEEGKIQTIKVQVLASGQRNSWRRRSFSITQAEVGDETGRVSCVWFNQPYLKEYLKPGKSLILYGKVERYAGRLQMSNPEFEIVSGPSPCEQGLGGEFNVGRLVPVYTLPDGLSQRTFRKIMKTALDEYLPKLNDCLPYDIRSRNGLENLAKSIINIHFPESLDLQKKAYTRLAFEEFFIFQVPLILRKLNRESKLGIAHKVDGRMVEVFIRGLPFKLTIAQERVIQEIKSDMVSLKPMQRLLQGDVGSGKTVVATVAGIMAIQGGYQVAFMAPTEILARQHYDKIKSQAKAIKIGLLTASIDKKDKGKILREIKEGKVDLVIGTHALLEAGVIFKNLGLVVIDEQHKFGVGQRALLPQKGINPDVLIMTATPIPRTLAITLYGDLDISIIRELPPGRGVMKTILFDAAKRQKAYKIAREELTRGNQVYIIYPVIEESLALDISGAKKMYAELKASEFKEFKLGLIHGRLKQEEQDKIMSAFKNKKLDILISTTILEVGIDIPSATCMIVEYAERFGLSQLHQLRGRIGRGSDASCCILISDAKTEEAVFRLGAMVKYSDGFRISEEDLKIRGPGEFFGREQHGLSELKIANPLTQMQLLKRAREEAVKLISADPHLVSRQNQLLKESLLRKFPEYEKLVFSC</sequence>
<dbReference type="GO" id="GO:0006281">
    <property type="term" value="P:DNA repair"/>
    <property type="evidence" value="ECO:0007669"/>
    <property type="project" value="UniProtKB-UniRule"/>
</dbReference>
<feature type="domain" description="Helicase ATP-binding" evidence="16">
    <location>
        <begin position="288"/>
        <end position="447"/>
    </location>
</feature>
<evidence type="ECO:0000256" key="3">
    <source>
        <dbReference type="ARBA" id="ARBA00022741"/>
    </source>
</evidence>
<dbReference type="Pfam" id="PF00271">
    <property type="entry name" value="Helicase_C"/>
    <property type="match status" value="1"/>
</dbReference>
<evidence type="ECO:0000259" key="17">
    <source>
        <dbReference type="PROSITE" id="PS51194"/>
    </source>
</evidence>
<protein>
    <recommendedName>
        <fullName evidence="2 15">ATP-dependent DNA helicase RecG</fullName>
        <ecNumber evidence="13 15">5.6.2.4</ecNumber>
    </recommendedName>
</protein>
<dbReference type="AlphaFoldDB" id="A0A2G9YJ79"/>
<accession>A0A2G9YJ79</accession>
<feature type="domain" description="Helicase C-terminal" evidence="17">
    <location>
        <begin position="465"/>
        <end position="626"/>
    </location>
</feature>
<dbReference type="GO" id="GO:0005524">
    <property type="term" value="F:ATP binding"/>
    <property type="evidence" value="ECO:0007669"/>
    <property type="project" value="UniProtKB-KW"/>
</dbReference>
<keyword evidence="3 15" id="KW-0547">Nucleotide-binding</keyword>
<organism evidence="18 19">
    <name type="scientific">Candidatus Sherwoodlollariibacterium unditelluris</name>
    <dbReference type="NCBI Taxonomy" id="1974757"/>
    <lineage>
        <taxon>Bacteria</taxon>
        <taxon>Pseudomonadati</taxon>
        <taxon>Candidatus Omnitrophota</taxon>
        <taxon>Candidatus Sherwoodlollariibacterium</taxon>
    </lineage>
</organism>
<keyword evidence="10 15" id="KW-0234">DNA repair</keyword>
<dbReference type="PROSITE" id="PS51194">
    <property type="entry name" value="HELICASE_CTER"/>
    <property type="match status" value="1"/>
</dbReference>
<dbReference type="GO" id="GO:0003677">
    <property type="term" value="F:DNA binding"/>
    <property type="evidence" value="ECO:0007669"/>
    <property type="project" value="UniProtKB-KW"/>
</dbReference>
<reference evidence="18 19" key="1">
    <citation type="submission" date="2017-09" db="EMBL/GenBank/DDBJ databases">
        <title>Depth-based differentiation of microbial function through sediment-hosted aquifers and enrichment of novel symbionts in the deep terrestrial subsurface.</title>
        <authorList>
            <person name="Probst A.J."/>
            <person name="Ladd B."/>
            <person name="Jarett J.K."/>
            <person name="Geller-Mcgrath D.E."/>
            <person name="Sieber C.M."/>
            <person name="Emerson J.B."/>
            <person name="Anantharaman K."/>
            <person name="Thomas B.C."/>
            <person name="Malmstrom R."/>
            <person name="Stieglmeier M."/>
            <person name="Klingl A."/>
            <person name="Woyke T."/>
            <person name="Ryan C.M."/>
            <person name="Banfield J.F."/>
        </authorList>
    </citation>
    <scope>NUCLEOTIDE SEQUENCE [LARGE SCALE GENOMIC DNA]</scope>
    <source>
        <strain evidence="18">CG23_combo_of_CG06-09_8_20_14_all_41_10</strain>
    </source>
</reference>
<dbReference type="InterPro" id="IPR014001">
    <property type="entry name" value="Helicase_ATP-bd"/>
</dbReference>
<keyword evidence="9 15" id="KW-0233">DNA recombination</keyword>
<evidence type="ECO:0000256" key="12">
    <source>
        <dbReference type="ARBA" id="ARBA00034617"/>
    </source>
</evidence>
<evidence type="ECO:0000256" key="11">
    <source>
        <dbReference type="ARBA" id="ARBA00023235"/>
    </source>
</evidence>
<dbReference type="PANTHER" id="PTHR47964:SF1">
    <property type="entry name" value="ATP-DEPENDENT DNA HELICASE HOMOLOG RECG, CHLOROPLASTIC"/>
    <property type="match status" value="1"/>
</dbReference>
<keyword evidence="5 15" id="KW-0378">Hydrolase</keyword>
<evidence type="ECO:0000256" key="8">
    <source>
        <dbReference type="ARBA" id="ARBA00023125"/>
    </source>
</evidence>
<dbReference type="EC" id="5.6.2.4" evidence="13 15"/>
<keyword evidence="11" id="KW-0413">Isomerase</keyword>
<evidence type="ECO:0000256" key="15">
    <source>
        <dbReference type="RuleBase" id="RU363016"/>
    </source>
</evidence>
<dbReference type="Gene3D" id="3.40.50.300">
    <property type="entry name" value="P-loop containing nucleotide triphosphate hydrolases"/>
    <property type="match status" value="2"/>
</dbReference>
<comment type="caution">
    <text evidence="18">The sequence shown here is derived from an EMBL/GenBank/DDBJ whole genome shotgun (WGS) entry which is preliminary data.</text>
</comment>
<dbReference type="NCBIfam" id="NF008168">
    <property type="entry name" value="PRK10917.2-2"/>
    <property type="match status" value="1"/>
</dbReference>
<dbReference type="Pfam" id="PF00270">
    <property type="entry name" value="DEAD"/>
    <property type="match status" value="1"/>
</dbReference>
<dbReference type="CDD" id="cd04488">
    <property type="entry name" value="RecG_wedge_OBF"/>
    <property type="match status" value="1"/>
</dbReference>
<dbReference type="Pfam" id="PF19833">
    <property type="entry name" value="RecG_dom3_C"/>
    <property type="match status" value="1"/>
</dbReference>
<evidence type="ECO:0000313" key="19">
    <source>
        <dbReference type="Proteomes" id="UP000231292"/>
    </source>
</evidence>
<evidence type="ECO:0000256" key="2">
    <source>
        <dbReference type="ARBA" id="ARBA00017846"/>
    </source>
</evidence>
<dbReference type="SMART" id="SM00490">
    <property type="entry name" value="HELICc"/>
    <property type="match status" value="1"/>
</dbReference>
<dbReference type="InterPro" id="IPR047112">
    <property type="entry name" value="RecG/Mfd"/>
</dbReference>
<dbReference type="NCBIfam" id="NF008165">
    <property type="entry name" value="PRK10917.1-3"/>
    <property type="match status" value="1"/>
</dbReference>
<evidence type="ECO:0000256" key="4">
    <source>
        <dbReference type="ARBA" id="ARBA00022763"/>
    </source>
</evidence>
<evidence type="ECO:0000256" key="14">
    <source>
        <dbReference type="ARBA" id="ARBA00048988"/>
    </source>
</evidence>
<dbReference type="SMART" id="SM00487">
    <property type="entry name" value="DEXDc"/>
    <property type="match status" value="1"/>
</dbReference>
<dbReference type="InterPro" id="IPR012340">
    <property type="entry name" value="NA-bd_OB-fold"/>
</dbReference>
<evidence type="ECO:0000256" key="7">
    <source>
        <dbReference type="ARBA" id="ARBA00022840"/>
    </source>
</evidence>
<evidence type="ECO:0000256" key="5">
    <source>
        <dbReference type="ARBA" id="ARBA00022801"/>
    </source>
</evidence>
<dbReference type="InterPro" id="IPR033454">
    <property type="entry name" value="RecG_wedge"/>
</dbReference>
<dbReference type="PANTHER" id="PTHR47964">
    <property type="entry name" value="ATP-DEPENDENT DNA HELICASE HOMOLOG RECG, CHLOROPLASTIC"/>
    <property type="match status" value="1"/>
</dbReference>
<dbReference type="GO" id="GO:0043138">
    <property type="term" value="F:3'-5' DNA helicase activity"/>
    <property type="evidence" value="ECO:0007669"/>
    <property type="project" value="UniProtKB-EC"/>
</dbReference>
<keyword evidence="4 15" id="KW-0227">DNA damage</keyword>
<keyword evidence="6 15" id="KW-0347">Helicase</keyword>
<dbReference type="EMBL" id="PCRK01000095">
    <property type="protein sequence ID" value="PIP19264.1"/>
    <property type="molecule type" value="Genomic_DNA"/>
</dbReference>
<dbReference type="PROSITE" id="PS51192">
    <property type="entry name" value="HELICASE_ATP_BIND_1"/>
    <property type="match status" value="1"/>
</dbReference>
<evidence type="ECO:0000256" key="10">
    <source>
        <dbReference type="ARBA" id="ARBA00023204"/>
    </source>
</evidence>
<dbReference type="InterPro" id="IPR004609">
    <property type="entry name" value="ATP-dep_DNA_helicase_RecG"/>
</dbReference>
<dbReference type="NCBIfam" id="TIGR00643">
    <property type="entry name" value="recG"/>
    <property type="match status" value="1"/>
</dbReference>
<dbReference type="Gene3D" id="2.40.50.140">
    <property type="entry name" value="Nucleic acid-binding proteins"/>
    <property type="match status" value="1"/>
</dbReference>
<evidence type="ECO:0000259" key="16">
    <source>
        <dbReference type="PROSITE" id="PS51192"/>
    </source>
</evidence>
<dbReference type="SUPFAM" id="SSF50249">
    <property type="entry name" value="Nucleic acid-binding proteins"/>
    <property type="match status" value="1"/>
</dbReference>
<dbReference type="InterPro" id="IPR011545">
    <property type="entry name" value="DEAD/DEAH_box_helicase_dom"/>
</dbReference>
<dbReference type="InterPro" id="IPR045562">
    <property type="entry name" value="RecG_dom3_C"/>
</dbReference>
<keyword evidence="7 15" id="KW-0067">ATP-binding</keyword>
<evidence type="ECO:0000256" key="1">
    <source>
        <dbReference type="ARBA" id="ARBA00007504"/>
    </source>
</evidence>
<comment type="similarity">
    <text evidence="1 15">Belongs to the helicase family. RecG subfamily.</text>
</comment>
<dbReference type="CDD" id="cd17992">
    <property type="entry name" value="DEXHc_RecG"/>
    <property type="match status" value="1"/>
</dbReference>
<evidence type="ECO:0000256" key="9">
    <source>
        <dbReference type="ARBA" id="ARBA00023172"/>
    </source>
</evidence>
<evidence type="ECO:0000313" key="18">
    <source>
        <dbReference type="EMBL" id="PIP19264.1"/>
    </source>
</evidence>
<dbReference type="InterPro" id="IPR001650">
    <property type="entry name" value="Helicase_C-like"/>
</dbReference>
<dbReference type="SUPFAM" id="SSF52540">
    <property type="entry name" value="P-loop containing nucleoside triphosphate hydrolases"/>
    <property type="match status" value="2"/>
</dbReference>
<name>A0A2G9YJ79_9BACT</name>
<keyword evidence="8" id="KW-0238">DNA-binding</keyword>
<proteinExistence type="inferred from homology"/>
<dbReference type="GO" id="GO:0006310">
    <property type="term" value="P:DNA recombination"/>
    <property type="evidence" value="ECO:0007669"/>
    <property type="project" value="UniProtKB-UniRule"/>
</dbReference>